<comment type="catalytic activity">
    <reaction evidence="18 19">
        <text>UDP-N-acetyl-alpha-D-muramate + NADP(+) = UDP-N-acetyl-3-O-(1-carboxyvinyl)-alpha-D-glucosamine + NADPH + H(+)</text>
        <dbReference type="Rhea" id="RHEA:12248"/>
        <dbReference type="ChEBI" id="CHEBI:15378"/>
        <dbReference type="ChEBI" id="CHEBI:57783"/>
        <dbReference type="ChEBI" id="CHEBI:58349"/>
        <dbReference type="ChEBI" id="CHEBI:68483"/>
        <dbReference type="ChEBI" id="CHEBI:70757"/>
        <dbReference type="EC" id="1.3.1.98"/>
    </reaction>
</comment>
<evidence type="ECO:0000256" key="14">
    <source>
        <dbReference type="ARBA" id="ARBA00023002"/>
    </source>
</evidence>
<sequence>MKNGLQQLFDNLSKSGGVLRRHEPLSRWTSWRVGGPADLFYQPENAEQLLSALKQAVRCGQPWTVIGAGSNLLVRDGGIRGLVIQTRRLDGLQIGADGHVVAECGLWLPLLVRRCVASGLAGLEELAGIPGTVGGALVTNAGAHGRSIGDCLRQVDLFNAGRCETWSAAEVGCVYRGSNIGPGQLVLRVALQLQQGERTQLQNRVDALLTARRRSQAVGGANAGSVFKNPPGEAAWKLIDAAGLRGLAVGPAQVSPRHANFIVNRGGAGAGQILELIGLVREKVRTCCGVELETEVKVVGEDNPDRPAEE</sequence>
<dbReference type="GO" id="GO:0008762">
    <property type="term" value="F:UDP-N-acetylmuramate dehydrogenase activity"/>
    <property type="evidence" value="ECO:0007669"/>
    <property type="project" value="UniProtKB-UniRule"/>
</dbReference>
<evidence type="ECO:0000256" key="7">
    <source>
        <dbReference type="ARBA" id="ARBA00022490"/>
    </source>
</evidence>
<dbReference type="InterPro" id="IPR003170">
    <property type="entry name" value="MurB"/>
</dbReference>
<evidence type="ECO:0000313" key="21">
    <source>
        <dbReference type="EMBL" id="ORJ62469.1"/>
    </source>
</evidence>
<dbReference type="SUPFAM" id="SSF56176">
    <property type="entry name" value="FAD-binding/transporter-associated domain-like"/>
    <property type="match status" value="1"/>
</dbReference>
<evidence type="ECO:0000256" key="17">
    <source>
        <dbReference type="ARBA" id="ARBA00031026"/>
    </source>
</evidence>
<dbReference type="Proteomes" id="UP000193136">
    <property type="component" value="Unassembled WGS sequence"/>
</dbReference>
<evidence type="ECO:0000256" key="5">
    <source>
        <dbReference type="ARBA" id="ARBA00012518"/>
    </source>
</evidence>
<comment type="pathway">
    <text evidence="4 19">Cell wall biogenesis; peptidoglycan biosynthesis.</text>
</comment>
<dbReference type="GO" id="GO:0071949">
    <property type="term" value="F:FAD binding"/>
    <property type="evidence" value="ECO:0007669"/>
    <property type="project" value="InterPro"/>
</dbReference>
<dbReference type="InterPro" id="IPR016169">
    <property type="entry name" value="FAD-bd_PCMH_sub2"/>
</dbReference>
<protein>
    <recommendedName>
        <fullName evidence="6 19">UDP-N-acetylenolpyruvoylglucosamine reductase</fullName>
        <ecNumber evidence="5 19">1.3.1.98</ecNumber>
    </recommendedName>
    <alternativeName>
        <fullName evidence="17 19">UDP-N-acetylmuramate dehydrogenase</fullName>
    </alternativeName>
</protein>
<evidence type="ECO:0000313" key="22">
    <source>
        <dbReference type="Proteomes" id="UP000193136"/>
    </source>
</evidence>
<feature type="active site" evidence="19">
    <location>
        <position position="295"/>
    </location>
</feature>
<keyword evidence="14 19" id="KW-0560">Oxidoreductase</keyword>
<evidence type="ECO:0000259" key="20">
    <source>
        <dbReference type="PROSITE" id="PS51387"/>
    </source>
</evidence>
<dbReference type="InterPro" id="IPR016167">
    <property type="entry name" value="FAD-bd_PCMH_sub1"/>
</dbReference>
<keyword evidence="12 19" id="KW-0133">Cell shape</keyword>
<dbReference type="UniPathway" id="UPA00219"/>
<accession>A0A1X0YBJ3</accession>
<dbReference type="GO" id="GO:0009252">
    <property type="term" value="P:peptidoglycan biosynthetic process"/>
    <property type="evidence" value="ECO:0007669"/>
    <property type="project" value="UniProtKB-UniRule"/>
</dbReference>
<gene>
    <name evidence="19" type="primary">murB</name>
    <name evidence="21" type="ORF">B5V00_04060</name>
</gene>
<evidence type="ECO:0000256" key="19">
    <source>
        <dbReference type="HAMAP-Rule" id="MF_00037"/>
    </source>
</evidence>
<dbReference type="InterPro" id="IPR036635">
    <property type="entry name" value="MurB_C_sf"/>
</dbReference>
<comment type="caution">
    <text evidence="21">The sequence shown here is derived from an EMBL/GenBank/DDBJ whole genome shotgun (WGS) entry which is preliminary data.</text>
</comment>
<evidence type="ECO:0000256" key="10">
    <source>
        <dbReference type="ARBA" id="ARBA00022827"/>
    </source>
</evidence>
<evidence type="ECO:0000256" key="9">
    <source>
        <dbReference type="ARBA" id="ARBA00022630"/>
    </source>
</evidence>
<keyword evidence="7 19" id="KW-0963">Cytoplasm</keyword>
<evidence type="ECO:0000256" key="4">
    <source>
        <dbReference type="ARBA" id="ARBA00004752"/>
    </source>
</evidence>
<dbReference type="STRING" id="1969733.B5V00_04060"/>
<feature type="domain" description="FAD-binding PCMH-type" evidence="20">
    <location>
        <begin position="32"/>
        <end position="196"/>
    </location>
</feature>
<proteinExistence type="inferred from homology"/>
<evidence type="ECO:0000256" key="2">
    <source>
        <dbReference type="ARBA" id="ARBA00003921"/>
    </source>
</evidence>
<dbReference type="Pfam" id="PF01565">
    <property type="entry name" value="FAD_binding_4"/>
    <property type="match status" value="1"/>
</dbReference>
<evidence type="ECO:0000256" key="18">
    <source>
        <dbReference type="ARBA" id="ARBA00048914"/>
    </source>
</evidence>
<evidence type="ECO:0000256" key="12">
    <source>
        <dbReference type="ARBA" id="ARBA00022960"/>
    </source>
</evidence>
<evidence type="ECO:0000256" key="15">
    <source>
        <dbReference type="ARBA" id="ARBA00023306"/>
    </source>
</evidence>
<comment type="similarity">
    <text evidence="19">Belongs to the MurB family.</text>
</comment>
<dbReference type="EC" id="1.3.1.98" evidence="5 19"/>
<comment type="function">
    <text evidence="2 19">Cell wall formation.</text>
</comment>
<evidence type="ECO:0000256" key="8">
    <source>
        <dbReference type="ARBA" id="ARBA00022618"/>
    </source>
</evidence>
<dbReference type="InterPro" id="IPR011601">
    <property type="entry name" value="MurB_C"/>
</dbReference>
<dbReference type="PANTHER" id="PTHR21071:SF4">
    <property type="entry name" value="UDP-N-ACETYLENOLPYRUVOYLGLUCOSAMINE REDUCTASE"/>
    <property type="match status" value="1"/>
</dbReference>
<dbReference type="GO" id="GO:0008360">
    <property type="term" value="P:regulation of cell shape"/>
    <property type="evidence" value="ECO:0007669"/>
    <property type="project" value="UniProtKB-KW"/>
</dbReference>
<keyword evidence="10 19" id="KW-0274">FAD</keyword>
<evidence type="ECO:0000256" key="11">
    <source>
        <dbReference type="ARBA" id="ARBA00022857"/>
    </source>
</evidence>
<organism evidence="21 22">
    <name type="scientific">Geothermobacter hydrogeniphilus</name>
    <dbReference type="NCBI Taxonomy" id="1969733"/>
    <lineage>
        <taxon>Bacteria</taxon>
        <taxon>Pseudomonadati</taxon>
        <taxon>Thermodesulfobacteriota</taxon>
        <taxon>Desulfuromonadia</taxon>
        <taxon>Desulfuromonadales</taxon>
        <taxon>Geothermobacteraceae</taxon>
        <taxon>Geothermobacter</taxon>
    </lineage>
</organism>
<dbReference type="Gene3D" id="3.90.78.10">
    <property type="entry name" value="UDP-N-acetylenolpyruvoylglucosamine reductase, C-terminal domain"/>
    <property type="match status" value="1"/>
</dbReference>
<dbReference type="OrthoDB" id="9804753at2"/>
<keyword evidence="22" id="KW-1185">Reference proteome</keyword>
<dbReference type="NCBIfam" id="NF010480">
    <property type="entry name" value="PRK13905.1"/>
    <property type="match status" value="1"/>
</dbReference>
<dbReference type="InterPro" id="IPR036318">
    <property type="entry name" value="FAD-bd_PCMH-like_sf"/>
</dbReference>
<keyword evidence="16 19" id="KW-0961">Cell wall biogenesis/degradation</keyword>
<evidence type="ECO:0000256" key="16">
    <source>
        <dbReference type="ARBA" id="ARBA00023316"/>
    </source>
</evidence>
<dbReference type="GO" id="GO:0051301">
    <property type="term" value="P:cell division"/>
    <property type="evidence" value="ECO:0007669"/>
    <property type="project" value="UniProtKB-KW"/>
</dbReference>
<keyword evidence="11 19" id="KW-0521">NADP</keyword>
<name>A0A1X0YBJ3_9BACT</name>
<dbReference type="SUPFAM" id="SSF56194">
    <property type="entry name" value="Uridine diphospho-N-Acetylenolpyruvylglucosamine reductase, MurB, C-terminal domain"/>
    <property type="match status" value="1"/>
</dbReference>
<feature type="active site" evidence="19">
    <location>
        <position position="176"/>
    </location>
</feature>
<dbReference type="InterPro" id="IPR006094">
    <property type="entry name" value="Oxid_FAD_bind_N"/>
</dbReference>
<dbReference type="GO" id="GO:0071555">
    <property type="term" value="P:cell wall organization"/>
    <property type="evidence" value="ECO:0007669"/>
    <property type="project" value="UniProtKB-KW"/>
</dbReference>
<dbReference type="Gene3D" id="3.30.465.10">
    <property type="match status" value="1"/>
</dbReference>
<keyword evidence="8 19" id="KW-0132">Cell division</keyword>
<keyword evidence="9 19" id="KW-0285">Flavoprotein</keyword>
<dbReference type="RefSeq" id="WP_085009482.1">
    <property type="nucleotide sequence ID" value="NZ_NAAD01000003.1"/>
</dbReference>
<evidence type="ECO:0000256" key="6">
    <source>
        <dbReference type="ARBA" id="ARBA00015188"/>
    </source>
</evidence>
<dbReference type="AlphaFoldDB" id="A0A1X0YBJ3"/>
<evidence type="ECO:0000256" key="1">
    <source>
        <dbReference type="ARBA" id="ARBA00001974"/>
    </source>
</evidence>
<comment type="subcellular location">
    <subcellularLocation>
        <location evidence="3 19">Cytoplasm</location>
    </subcellularLocation>
</comment>
<keyword evidence="15 19" id="KW-0131">Cell cycle</keyword>
<dbReference type="Gene3D" id="3.30.43.10">
    <property type="entry name" value="Uridine Diphospho-n-acetylenolpyruvylglucosamine Reductase, domain 2"/>
    <property type="match status" value="1"/>
</dbReference>
<evidence type="ECO:0000256" key="3">
    <source>
        <dbReference type="ARBA" id="ARBA00004496"/>
    </source>
</evidence>
<reference evidence="21 22" key="1">
    <citation type="submission" date="2017-03" db="EMBL/GenBank/DDBJ databases">
        <title>Genome sequence of Geothermobacter sp. EPR-M, Deep-Sea Iron Reducer.</title>
        <authorList>
            <person name="Tully B."/>
            <person name="Savalia P."/>
            <person name="Abuyen K."/>
            <person name="Baughan C."/>
            <person name="Romero E."/>
            <person name="Ronkowski C."/>
            <person name="Torres B."/>
            <person name="Tremblay J."/>
            <person name="Trujillo A."/>
            <person name="Tyler M."/>
            <person name="Perez-Rodriguez I."/>
            <person name="Amend J."/>
        </authorList>
    </citation>
    <scope>NUCLEOTIDE SEQUENCE [LARGE SCALE GENOMIC DNA]</scope>
    <source>
        <strain evidence="21 22">EPR-M</strain>
    </source>
</reference>
<dbReference type="HAMAP" id="MF_00037">
    <property type="entry name" value="MurB"/>
    <property type="match status" value="1"/>
</dbReference>
<feature type="active site" description="Proton donor" evidence="19">
    <location>
        <position position="225"/>
    </location>
</feature>
<dbReference type="InterPro" id="IPR016166">
    <property type="entry name" value="FAD-bd_PCMH"/>
</dbReference>
<dbReference type="Pfam" id="PF02873">
    <property type="entry name" value="MurB_C"/>
    <property type="match status" value="1"/>
</dbReference>
<evidence type="ECO:0000256" key="13">
    <source>
        <dbReference type="ARBA" id="ARBA00022984"/>
    </source>
</evidence>
<dbReference type="PANTHER" id="PTHR21071">
    <property type="entry name" value="UDP-N-ACETYLENOLPYRUVOYLGLUCOSAMINE REDUCTASE"/>
    <property type="match status" value="1"/>
</dbReference>
<dbReference type="NCBIfam" id="TIGR00179">
    <property type="entry name" value="murB"/>
    <property type="match status" value="1"/>
</dbReference>
<keyword evidence="13 19" id="KW-0573">Peptidoglycan synthesis</keyword>
<dbReference type="EMBL" id="NAAD01000003">
    <property type="protein sequence ID" value="ORJ62469.1"/>
    <property type="molecule type" value="Genomic_DNA"/>
</dbReference>
<dbReference type="GO" id="GO:0005829">
    <property type="term" value="C:cytosol"/>
    <property type="evidence" value="ECO:0007669"/>
    <property type="project" value="TreeGrafter"/>
</dbReference>
<dbReference type="PROSITE" id="PS51387">
    <property type="entry name" value="FAD_PCMH"/>
    <property type="match status" value="1"/>
</dbReference>
<comment type="cofactor">
    <cofactor evidence="1 19">
        <name>FAD</name>
        <dbReference type="ChEBI" id="CHEBI:57692"/>
    </cofactor>
</comment>